<dbReference type="InterPro" id="IPR052891">
    <property type="entry name" value="DNA-3mA_glycosylase"/>
</dbReference>
<evidence type="ECO:0000313" key="2">
    <source>
        <dbReference type="EMBL" id="CAA9263944.1"/>
    </source>
</evidence>
<feature type="binding site" evidence="1">
    <location>
        <position position="29"/>
    </location>
    <ligand>
        <name>Zn(2+)</name>
        <dbReference type="ChEBI" id="CHEBI:29105"/>
    </ligand>
</feature>
<feature type="binding site" evidence="1">
    <location>
        <position position="16"/>
    </location>
    <ligand>
        <name>Zn(2+)</name>
        <dbReference type="ChEBI" id="CHEBI:29105"/>
    </ligand>
</feature>
<protein>
    <submittedName>
        <fullName evidence="2">DNA-3-methyladenine glycosylase</fullName>
        <ecNumber evidence="2">3.2.2.20</ecNumber>
    </submittedName>
</protein>
<organism evidence="2">
    <name type="scientific">uncultured Acidimicrobiales bacterium</name>
    <dbReference type="NCBI Taxonomy" id="310071"/>
    <lineage>
        <taxon>Bacteria</taxon>
        <taxon>Bacillati</taxon>
        <taxon>Actinomycetota</taxon>
        <taxon>Acidimicrobiia</taxon>
        <taxon>Acidimicrobiales</taxon>
        <taxon>environmental samples</taxon>
    </lineage>
</organism>
<dbReference type="InterPro" id="IPR011257">
    <property type="entry name" value="DNA_glycosylase"/>
</dbReference>
<dbReference type="Pfam" id="PF03352">
    <property type="entry name" value="Adenine_glyco"/>
    <property type="match status" value="1"/>
</dbReference>
<proteinExistence type="predicted"/>
<dbReference type="SUPFAM" id="SSF48150">
    <property type="entry name" value="DNA-glycosylase"/>
    <property type="match status" value="1"/>
</dbReference>
<accession>A0A6J4IYL6</accession>
<dbReference type="PANTHER" id="PTHR30037">
    <property type="entry name" value="DNA-3-METHYLADENINE GLYCOSYLASE 1"/>
    <property type="match status" value="1"/>
</dbReference>
<dbReference type="EMBL" id="CADCSZ010000178">
    <property type="protein sequence ID" value="CAA9263944.1"/>
    <property type="molecule type" value="Genomic_DNA"/>
</dbReference>
<gene>
    <name evidence="2" type="ORF">AVDCRST_MAG76-2937</name>
</gene>
<dbReference type="GO" id="GO:0046872">
    <property type="term" value="F:metal ion binding"/>
    <property type="evidence" value="ECO:0007669"/>
    <property type="project" value="UniProtKB-KW"/>
</dbReference>
<dbReference type="GO" id="GO:0008725">
    <property type="term" value="F:DNA-3-methyladenine glycosylase activity"/>
    <property type="evidence" value="ECO:0007669"/>
    <property type="project" value="UniProtKB-EC"/>
</dbReference>
<dbReference type="Gene3D" id="1.10.340.30">
    <property type="entry name" value="Hypothetical protein, domain 2"/>
    <property type="match status" value="1"/>
</dbReference>
<sequence length="201" mass="22409">MTAPWVRVGADGRARCWWGGEDPTYVAYHDEEWGRPLHDERQLYGLLVLEAFQSGLSWLTILRKRPAFELAFDGFDPEKVAAYGPAELDRLLGDAGIVRNRAKCQAAITNAWATVELWEAGETLDGLCRSFTPAPRPHRLRAGDDLPAMTPESTALAKELRRRGFRFIGPTVAYSHLQSAGFVDDHLEGCWVPDPPPPRLG</sequence>
<keyword evidence="2" id="KW-0378">Hydrolase</keyword>
<keyword evidence="1" id="KW-0479">Metal-binding</keyword>
<dbReference type="PANTHER" id="PTHR30037:SF4">
    <property type="entry name" value="DNA-3-METHYLADENINE GLYCOSYLASE I"/>
    <property type="match status" value="1"/>
</dbReference>
<feature type="binding site" evidence="1">
    <location>
        <position position="190"/>
    </location>
    <ligand>
        <name>Zn(2+)</name>
        <dbReference type="ChEBI" id="CHEBI:29105"/>
    </ligand>
</feature>
<dbReference type="AlphaFoldDB" id="A0A6J4IYL6"/>
<feature type="binding site" evidence="1">
    <location>
        <position position="186"/>
    </location>
    <ligand>
        <name>Zn(2+)</name>
        <dbReference type="ChEBI" id="CHEBI:29105"/>
    </ligand>
</feature>
<name>A0A6J4IYL6_9ACTN</name>
<keyword evidence="2" id="KW-0326">Glycosidase</keyword>
<keyword evidence="1" id="KW-0862">Zinc</keyword>
<evidence type="ECO:0000256" key="1">
    <source>
        <dbReference type="PIRSR" id="PIRSR605019-1"/>
    </source>
</evidence>
<reference evidence="2" key="1">
    <citation type="submission" date="2020-02" db="EMBL/GenBank/DDBJ databases">
        <authorList>
            <person name="Meier V. D."/>
        </authorList>
    </citation>
    <scope>NUCLEOTIDE SEQUENCE</scope>
    <source>
        <strain evidence="2">AVDCRST_MAG76</strain>
    </source>
</reference>
<dbReference type="GO" id="GO:0006284">
    <property type="term" value="P:base-excision repair"/>
    <property type="evidence" value="ECO:0007669"/>
    <property type="project" value="InterPro"/>
</dbReference>
<dbReference type="InterPro" id="IPR005019">
    <property type="entry name" value="Adenine_glyco"/>
</dbReference>
<dbReference type="EC" id="3.2.2.20" evidence="2"/>